<dbReference type="GO" id="GO:0015280">
    <property type="term" value="F:ligand-gated sodium channel activity"/>
    <property type="evidence" value="ECO:0007669"/>
    <property type="project" value="TreeGrafter"/>
</dbReference>
<feature type="transmembrane region" description="Helical" evidence="14">
    <location>
        <begin position="226"/>
        <end position="247"/>
    </location>
</feature>
<comment type="similarity">
    <text evidence="2 13">Belongs to the amiloride-sensitive sodium channel (TC 1.A.6) family.</text>
</comment>
<comment type="subcellular location">
    <subcellularLocation>
        <location evidence="1">Membrane</location>
        <topology evidence="1">Multi-pass membrane protein</topology>
    </subcellularLocation>
</comment>
<evidence type="ECO:0000313" key="15">
    <source>
        <dbReference type="EMBL" id="VDP18620.1"/>
    </source>
</evidence>
<evidence type="ECO:0000256" key="14">
    <source>
        <dbReference type="SAM" id="Phobius"/>
    </source>
</evidence>
<evidence type="ECO:0000256" key="8">
    <source>
        <dbReference type="ARBA" id="ARBA00023065"/>
    </source>
</evidence>
<evidence type="ECO:0000256" key="10">
    <source>
        <dbReference type="ARBA" id="ARBA00023180"/>
    </source>
</evidence>
<dbReference type="EMBL" id="UZAH01031926">
    <property type="protein sequence ID" value="VDP18620.1"/>
    <property type="molecule type" value="Genomic_DNA"/>
</dbReference>
<dbReference type="PANTHER" id="PTHR11690">
    <property type="entry name" value="AMILORIDE-SENSITIVE SODIUM CHANNEL-RELATED"/>
    <property type="match status" value="1"/>
</dbReference>
<keyword evidence="3 13" id="KW-0813">Transport</keyword>
<reference evidence="17" key="2">
    <citation type="submission" date="2019-09" db="UniProtKB">
        <authorList>
            <consortium name="WormBaseParasite"/>
        </authorList>
    </citation>
    <scope>IDENTIFICATION</scope>
</reference>
<evidence type="ECO:0000313" key="16">
    <source>
        <dbReference type="Proteomes" id="UP000050761"/>
    </source>
</evidence>
<dbReference type="Proteomes" id="UP000050761">
    <property type="component" value="Unassembled WGS sequence"/>
</dbReference>
<dbReference type="GO" id="GO:0005886">
    <property type="term" value="C:plasma membrane"/>
    <property type="evidence" value="ECO:0007669"/>
    <property type="project" value="TreeGrafter"/>
</dbReference>
<evidence type="ECO:0000256" key="6">
    <source>
        <dbReference type="ARBA" id="ARBA00022989"/>
    </source>
</evidence>
<keyword evidence="16" id="KW-1185">Reference proteome</keyword>
<evidence type="ECO:0000313" key="17">
    <source>
        <dbReference type="WBParaSite" id="HPBE_0002017301-mRNA-1"/>
    </source>
</evidence>
<proteinExistence type="inferred from homology"/>
<dbReference type="PANTHER" id="PTHR11690:SF248">
    <property type="entry name" value="PICKPOCKET 17, ISOFORM A"/>
    <property type="match status" value="1"/>
</dbReference>
<gene>
    <name evidence="15" type="ORF">HPBE_LOCUS20172</name>
</gene>
<reference evidence="15 16" key="1">
    <citation type="submission" date="2018-11" db="EMBL/GenBank/DDBJ databases">
        <authorList>
            <consortium name="Pathogen Informatics"/>
        </authorList>
    </citation>
    <scope>NUCLEOTIDE SEQUENCE [LARGE SCALE GENOMIC DNA]</scope>
</reference>
<protein>
    <submittedName>
        <fullName evidence="17">Amiloride-sensitive sodium channel</fullName>
    </submittedName>
</protein>
<keyword evidence="9 14" id="KW-0472">Membrane</keyword>
<sequence length="378" mass="42581">MLYDIYAEPFGCRTPLSSRSLKGRPVTCPQSNTLTGAARDSTHRGRVSAAVRQLNFGLLPACPLPNSTTRSADRGMSLILAVPTRSPSRNLLMVDNDDNTETDSFEHFPHAHVHSNSPTESPISLQKPIHVVGTEPFDSYYPDAPAFHSDPGSFLLKPDQQCKMEQEKSNLEKRKRFRFPKDFDRSVKLSACHSTELKDTMIDFGETTTAHGIPMILNTPRLSLRIFWIIFSSASLICFCFQCLLVVEKYKKKERVVNVELEFESAAFPAITVCNMNPFKNHLARSVPEIRETLDAFHQAVTYSKTANDELLRRRKRASKTGDYNFVQYEAVYSACHCSQGNESECMSTDAVPQDLQSTCICNFDRHDGSSWPCYSAR</sequence>
<evidence type="ECO:0000256" key="13">
    <source>
        <dbReference type="RuleBase" id="RU000679"/>
    </source>
</evidence>
<dbReference type="AlphaFoldDB" id="A0A3P8BLW8"/>
<evidence type="ECO:0000256" key="3">
    <source>
        <dbReference type="ARBA" id="ARBA00022448"/>
    </source>
</evidence>
<evidence type="ECO:0000256" key="7">
    <source>
        <dbReference type="ARBA" id="ARBA00023053"/>
    </source>
</evidence>
<keyword evidence="12 13" id="KW-0407">Ion channel</keyword>
<dbReference type="Pfam" id="PF00858">
    <property type="entry name" value="ASC"/>
    <property type="match status" value="1"/>
</dbReference>
<dbReference type="WBParaSite" id="HPBE_0002017301-mRNA-1">
    <property type="protein sequence ID" value="HPBE_0002017301-mRNA-1"/>
    <property type="gene ID" value="HPBE_0002017301"/>
</dbReference>
<keyword evidence="4 13" id="KW-0894">Sodium channel</keyword>
<evidence type="ECO:0000256" key="5">
    <source>
        <dbReference type="ARBA" id="ARBA00022692"/>
    </source>
</evidence>
<evidence type="ECO:0000256" key="4">
    <source>
        <dbReference type="ARBA" id="ARBA00022461"/>
    </source>
</evidence>
<evidence type="ECO:0000256" key="12">
    <source>
        <dbReference type="ARBA" id="ARBA00023303"/>
    </source>
</evidence>
<keyword evidence="6 14" id="KW-1133">Transmembrane helix</keyword>
<keyword evidence="11 13" id="KW-0739">Sodium transport</keyword>
<evidence type="ECO:0000256" key="2">
    <source>
        <dbReference type="ARBA" id="ARBA00007193"/>
    </source>
</evidence>
<keyword evidence="10" id="KW-0325">Glycoprotein</keyword>
<accession>A0A3P8BLW8</accession>
<dbReference type="OrthoDB" id="6238402at2759"/>
<name>A0A3P8BLW8_HELPZ</name>
<organism evidence="15">
    <name type="scientific">Heligmosomoides polygyrus</name>
    <name type="common">Parasitic roundworm</name>
    <dbReference type="NCBI Taxonomy" id="6339"/>
    <lineage>
        <taxon>Eukaryota</taxon>
        <taxon>Metazoa</taxon>
        <taxon>Ecdysozoa</taxon>
        <taxon>Nematoda</taxon>
        <taxon>Chromadorea</taxon>
        <taxon>Rhabditida</taxon>
        <taxon>Rhabditina</taxon>
        <taxon>Rhabditomorpha</taxon>
        <taxon>Strongyloidea</taxon>
        <taxon>Heligmosomidae</taxon>
        <taxon>Heligmosomoides</taxon>
    </lineage>
</organism>
<evidence type="ECO:0000256" key="11">
    <source>
        <dbReference type="ARBA" id="ARBA00023201"/>
    </source>
</evidence>
<evidence type="ECO:0000256" key="9">
    <source>
        <dbReference type="ARBA" id="ARBA00023136"/>
    </source>
</evidence>
<dbReference type="InterPro" id="IPR001873">
    <property type="entry name" value="ENaC"/>
</dbReference>
<evidence type="ECO:0000256" key="1">
    <source>
        <dbReference type="ARBA" id="ARBA00004141"/>
    </source>
</evidence>
<dbReference type="PRINTS" id="PR01078">
    <property type="entry name" value="AMINACHANNEL"/>
</dbReference>
<keyword evidence="5 13" id="KW-0812">Transmembrane</keyword>
<keyword evidence="7" id="KW-0915">Sodium</keyword>
<keyword evidence="8 13" id="KW-0406">Ion transport</keyword>